<organism evidence="2 3">
    <name type="scientific">Protopolystoma xenopodis</name>
    <dbReference type="NCBI Taxonomy" id="117903"/>
    <lineage>
        <taxon>Eukaryota</taxon>
        <taxon>Metazoa</taxon>
        <taxon>Spiralia</taxon>
        <taxon>Lophotrochozoa</taxon>
        <taxon>Platyhelminthes</taxon>
        <taxon>Monogenea</taxon>
        <taxon>Polyopisthocotylea</taxon>
        <taxon>Polystomatidea</taxon>
        <taxon>Polystomatidae</taxon>
        <taxon>Protopolystoma</taxon>
    </lineage>
</organism>
<evidence type="ECO:0000313" key="2">
    <source>
        <dbReference type="EMBL" id="VEL26676.1"/>
    </source>
</evidence>
<protein>
    <submittedName>
        <fullName evidence="2">Uncharacterized protein</fullName>
    </submittedName>
</protein>
<evidence type="ECO:0000256" key="1">
    <source>
        <dbReference type="SAM" id="MobiDB-lite"/>
    </source>
</evidence>
<dbReference type="Proteomes" id="UP000784294">
    <property type="component" value="Unassembled WGS sequence"/>
</dbReference>
<proteinExistence type="predicted"/>
<dbReference type="AlphaFoldDB" id="A0A448X2Q9"/>
<evidence type="ECO:0000313" key="3">
    <source>
        <dbReference type="Proteomes" id="UP000784294"/>
    </source>
</evidence>
<name>A0A448X2Q9_9PLAT</name>
<gene>
    <name evidence="2" type="ORF">PXEA_LOCUS20116</name>
</gene>
<dbReference type="EMBL" id="CAAALY010081907">
    <property type="protein sequence ID" value="VEL26676.1"/>
    <property type="molecule type" value="Genomic_DNA"/>
</dbReference>
<accession>A0A448X2Q9</accession>
<keyword evidence="3" id="KW-1185">Reference proteome</keyword>
<sequence length="238" mass="26093">MTVKPFNACRNETIASISSTLPPEATTTFTARPMTIKEPKEASRNSVNDIATCLERLIHPSSPVLDAEANAASLVRRETPDESLLARLVSETSDERYRCPLSSPLLQPAPVLLQPLLAEPKVVPRRVSRGPNELGHITGAESKSGDASTFGLKPMSPLDSTSRIRPEPKILRSEQHELRTGAVSRFEAVAECDFSSGHAELAWISRKQLEVCLAEAEAFVSRHTNCELARFMFCLVKS</sequence>
<comment type="caution">
    <text evidence="2">The sequence shown here is derived from an EMBL/GenBank/DDBJ whole genome shotgun (WGS) entry which is preliminary data.</text>
</comment>
<reference evidence="2" key="1">
    <citation type="submission" date="2018-11" db="EMBL/GenBank/DDBJ databases">
        <authorList>
            <consortium name="Pathogen Informatics"/>
        </authorList>
    </citation>
    <scope>NUCLEOTIDE SEQUENCE</scope>
</reference>
<feature type="region of interest" description="Disordered" evidence="1">
    <location>
        <begin position="127"/>
        <end position="163"/>
    </location>
</feature>